<evidence type="ECO:0000256" key="1">
    <source>
        <dbReference type="SAM" id="MobiDB-lite"/>
    </source>
</evidence>
<evidence type="ECO:0000313" key="5">
    <source>
        <dbReference type="Proteomes" id="UP000619536"/>
    </source>
</evidence>
<dbReference type="InterPro" id="IPR012336">
    <property type="entry name" value="Thioredoxin-like_fold"/>
</dbReference>
<dbReference type="SUPFAM" id="SSF52833">
    <property type="entry name" value="Thioredoxin-like"/>
    <property type="match status" value="1"/>
</dbReference>
<accession>A0A8J3EZJ9</accession>
<reference evidence="4" key="2">
    <citation type="submission" date="2020-09" db="EMBL/GenBank/DDBJ databases">
        <authorList>
            <person name="Sun Q."/>
            <person name="Sedlacek I."/>
        </authorList>
    </citation>
    <scope>NUCLEOTIDE SEQUENCE</scope>
    <source>
        <strain evidence="4">CCM 8606</strain>
    </source>
</reference>
<dbReference type="Proteomes" id="UP000619536">
    <property type="component" value="Unassembled WGS sequence"/>
</dbReference>
<dbReference type="InterPro" id="IPR036249">
    <property type="entry name" value="Thioredoxin-like_sf"/>
</dbReference>
<organism evidence="4 5">
    <name type="scientific">Galliscardovia ingluviei</name>
    <dbReference type="NCBI Taxonomy" id="1769422"/>
    <lineage>
        <taxon>Bacteria</taxon>
        <taxon>Bacillati</taxon>
        <taxon>Actinomycetota</taxon>
        <taxon>Actinomycetes</taxon>
        <taxon>Bifidobacteriales</taxon>
        <taxon>Bifidobacteriaceae</taxon>
        <taxon>Galliscardovia</taxon>
    </lineage>
</organism>
<keyword evidence="2" id="KW-0472">Membrane</keyword>
<dbReference type="EMBL" id="BMDH01000004">
    <property type="protein sequence ID" value="GGI15019.1"/>
    <property type="molecule type" value="Genomic_DNA"/>
</dbReference>
<keyword evidence="2" id="KW-1133">Transmembrane helix</keyword>
<evidence type="ECO:0000256" key="2">
    <source>
        <dbReference type="SAM" id="Phobius"/>
    </source>
</evidence>
<reference evidence="4" key="1">
    <citation type="journal article" date="2014" name="Int. J. Syst. Evol. Microbiol.">
        <title>Complete genome sequence of Corynebacterium casei LMG S-19264T (=DSM 44701T), isolated from a smear-ripened cheese.</title>
        <authorList>
            <consortium name="US DOE Joint Genome Institute (JGI-PGF)"/>
            <person name="Walter F."/>
            <person name="Albersmeier A."/>
            <person name="Kalinowski J."/>
            <person name="Ruckert C."/>
        </authorList>
    </citation>
    <scope>NUCLEOTIDE SEQUENCE</scope>
    <source>
        <strain evidence="4">CCM 8606</strain>
    </source>
</reference>
<evidence type="ECO:0000313" key="4">
    <source>
        <dbReference type="EMBL" id="GGI15019.1"/>
    </source>
</evidence>
<sequence length="315" mass="34619">MAKKSSPSSKRQARNEAQAAALRAQEEQAARDRRNQTIIGVIVVAVVVALVAVVSVVVWRQTHPKSDPQKLDEAYAKVEAAKKPSQATDKGGFLISKNGLNKPVKGAPVVESYMDFMCPGCGALERTTGDTFAALVQSGQINLEVHPMAFMDRFSSDEYSTRTANIIVELAQKDPEHFLPMIQSLFAQDFQPEEGNYKPVTNEMIRERAISVGVPEDIAKEITDDTYEYKDWVRAISDYTPLRSELWNTTGQLKGSMSTPTVLINGKYWNRMAIPNDIDPPTAFLKAIGLDADQVGKAGVMPKVGTDQGPLYPES</sequence>
<feature type="compositionally biased region" description="Polar residues" evidence="1">
    <location>
        <begin position="1"/>
        <end position="10"/>
    </location>
</feature>
<feature type="transmembrane region" description="Helical" evidence="2">
    <location>
        <begin position="38"/>
        <end position="59"/>
    </location>
</feature>
<dbReference type="Pfam" id="PF13462">
    <property type="entry name" value="Thioredoxin_4"/>
    <property type="match status" value="1"/>
</dbReference>
<name>A0A8J3EZJ9_9BIFI</name>
<keyword evidence="5" id="KW-1185">Reference proteome</keyword>
<proteinExistence type="predicted"/>
<dbReference type="RefSeq" id="WP_188355552.1">
    <property type="nucleotide sequence ID" value="NZ_BMDH01000004.1"/>
</dbReference>
<protein>
    <submittedName>
        <fullName evidence="4">Protein disulfide-isomerase</fullName>
    </submittedName>
</protein>
<evidence type="ECO:0000259" key="3">
    <source>
        <dbReference type="Pfam" id="PF13462"/>
    </source>
</evidence>
<comment type="caution">
    <text evidence="4">The sequence shown here is derived from an EMBL/GenBank/DDBJ whole genome shotgun (WGS) entry which is preliminary data.</text>
</comment>
<dbReference type="Gene3D" id="3.40.30.10">
    <property type="entry name" value="Glutaredoxin"/>
    <property type="match status" value="1"/>
</dbReference>
<dbReference type="AlphaFoldDB" id="A0A8J3EZJ9"/>
<gene>
    <name evidence="4" type="ORF">GCM10007377_13820</name>
</gene>
<feature type="domain" description="Thioredoxin-like fold" evidence="3">
    <location>
        <begin position="107"/>
        <end position="269"/>
    </location>
</feature>
<feature type="region of interest" description="Disordered" evidence="1">
    <location>
        <begin position="1"/>
        <end position="21"/>
    </location>
</feature>
<keyword evidence="2" id="KW-0812">Transmembrane</keyword>